<gene>
    <name evidence="2" type="ORF">L228DRAFT_270499</name>
</gene>
<evidence type="ECO:0000313" key="2">
    <source>
        <dbReference type="EMBL" id="KZF20428.1"/>
    </source>
</evidence>
<protein>
    <submittedName>
        <fullName evidence="2">Uncharacterized protein</fullName>
    </submittedName>
</protein>
<feature type="region of interest" description="Disordered" evidence="1">
    <location>
        <begin position="72"/>
        <end position="125"/>
    </location>
</feature>
<organism evidence="2 3">
    <name type="scientific">Xylona heveae (strain CBS 132557 / TC161)</name>
    <dbReference type="NCBI Taxonomy" id="1328760"/>
    <lineage>
        <taxon>Eukaryota</taxon>
        <taxon>Fungi</taxon>
        <taxon>Dikarya</taxon>
        <taxon>Ascomycota</taxon>
        <taxon>Pezizomycotina</taxon>
        <taxon>Xylonomycetes</taxon>
        <taxon>Xylonales</taxon>
        <taxon>Xylonaceae</taxon>
        <taxon>Xylona</taxon>
    </lineage>
</organism>
<name>A0A165AGB1_XYLHT</name>
<reference evidence="2 3" key="1">
    <citation type="journal article" date="2016" name="Fungal Biol.">
        <title>The genome of Xylona heveae provides a window into fungal endophytism.</title>
        <authorList>
            <person name="Gazis R."/>
            <person name="Kuo A."/>
            <person name="Riley R."/>
            <person name="LaButti K."/>
            <person name="Lipzen A."/>
            <person name="Lin J."/>
            <person name="Amirebrahimi M."/>
            <person name="Hesse C.N."/>
            <person name="Spatafora J.W."/>
            <person name="Henrissat B."/>
            <person name="Hainaut M."/>
            <person name="Grigoriev I.V."/>
            <person name="Hibbett D.S."/>
        </authorList>
    </citation>
    <scope>NUCLEOTIDE SEQUENCE [LARGE SCALE GENOMIC DNA]</scope>
    <source>
        <strain evidence="2 3">TC161</strain>
    </source>
</reference>
<sequence>MPVLQPGKNIIDLTLVFDANETVILLLNITLIYVIKSPGCFDHNFDTDKENNTSHSIEKKIDTLIASKACFGGNSQKQLPEATPRGNSQRHLPEAPPRGTSQRYLPEAPPRGTSQRQLPEAPPRA</sequence>
<dbReference type="AlphaFoldDB" id="A0A165AGB1"/>
<dbReference type="Proteomes" id="UP000076632">
    <property type="component" value="Unassembled WGS sequence"/>
</dbReference>
<dbReference type="RefSeq" id="XP_018185983.1">
    <property type="nucleotide sequence ID" value="XM_018335411.1"/>
</dbReference>
<keyword evidence="3" id="KW-1185">Reference proteome</keyword>
<proteinExistence type="predicted"/>
<dbReference type="GeneID" id="28900548"/>
<dbReference type="EMBL" id="KV407463">
    <property type="protein sequence ID" value="KZF20428.1"/>
    <property type="molecule type" value="Genomic_DNA"/>
</dbReference>
<evidence type="ECO:0000313" key="3">
    <source>
        <dbReference type="Proteomes" id="UP000076632"/>
    </source>
</evidence>
<dbReference type="InParanoid" id="A0A165AGB1"/>
<evidence type="ECO:0000256" key="1">
    <source>
        <dbReference type="SAM" id="MobiDB-lite"/>
    </source>
</evidence>
<accession>A0A165AGB1</accession>